<evidence type="ECO:0000313" key="5">
    <source>
        <dbReference type="Proteomes" id="UP001500051"/>
    </source>
</evidence>
<proteinExistence type="predicted"/>
<evidence type="ECO:0000259" key="3">
    <source>
        <dbReference type="Pfam" id="PF09851"/>
    </source>
</evidence>
<evidence type="ECO:0008006" key="6">
    <source>
        <dbReference type="Google" id="ProtNLM"/>
    </source>
</evidence>
<comment type="caution">
    <text evidence="4">The sequence shown here is derived from an EMBL/GenBank/DDBJ whole genome shotgun (WGS) entry which is preliminary data.</text>
</comment>
<keyword evidence="5" id="KW-1185">Reference proteome</keyword>
<evidence type="ECO:0000256" key="1">
    <source>
        <dbReference type="SAM" id="MobiDB-lite"/>
    </source>
</evidence>
<gene>
    <name evidence="4" type="ORF">GCM10022204_26540</name>
</gene>
<reference evidence="5" key="1">
    <citation type="journal article" date="2019" name="Int. J. Syst. Evol. Microbiol.">
        <title>The Global Catalogue of Microorganisms (GCM) 10K type strain sequencing project: providing services to taxonomists for standard genome sequencing and annotation.</title>
        <authorList>
            <consortium name="The Broad Institute Genomics Platform"/>
            <consortium name="The Broad Institute Genome Sequencing Center for Infectious Disease"/>
            <person name="Wu L."/>
            <person name="Ma J."/>
        </authorList>
    </citation>
    <scope>NUCLEOTIDE SEQUENCE [LARGE SCALE GENOMIC DNA]</scope>
    <source>
        <strain evidence="5">JCM 16548</strain>
    </source>
</reference>
<dbReference type="InterPro" id="IPR005182">
    <property type="entry name" value="YdbS-like_PH"/>
</dbReference>
<dbReference type="InterPro" id="IPR018649">
    <property type="entry name" value="SHOCT"/>
</dbReference>
<dbReference type="Proteomes" id="UP001500051">
    <property type="component" value="Unassembled WGS sequence"/>
</dbReference>
<dbReference type="Pfam" id="PF09851">
    <property type="entry name" value="SHOCT"/>
    <property type="match status" value="1"/>
</dbReference>
<dbReference type="Pfam" id="PF03703">
    <property type="entry name" value="bPH_2"/>
    <property type="match status" value="1"/>
</dbReference>
<evidence type="ECO:0000259" key="2">
    <source>
        <dbReference type="Pfam" id="PF03703"/>
    </source>
</evidence>
<feature type="domain" description="YdbS-like PH" evidence="2">
    <location>
        <begin position="16"/>
        <end position="78"/>
    </location>
</feature>
<sequence>MWVAVGKPLTGMGAHKVRLNEEFLFFEKGTLRTDSQQVPLAQIWDVDAMQSMVQKSRGVGSIRVHVGRGNRMEFVLLEDLPDFREGVDKINELSRRARQAEQQRRNTQHITYQGQPAHQPYPSAPAPAVEPAPQKPSSEEIFGQLERLGDLRDKGYITDDDFNAKKAELLSRL</sequence>
<name>A0ABP7DS98_9ACTN</name>
<protein>
    <recommendedName>
        <fullName evidence="6">Short C-terminal domain-containing protein</fullName>
    </recommendedName>
</protein>
<feature type="domain" description="SHOCT" evidence="3">
    <location>
        <begin position="144"/>
        <end position="170"/>
    </location>
</feature>
<organism evidence="4 5">
    <name type="scientific">Microlunatus aurantiacus</name>
    <dbReference type="NCBI Taxonomy" id="446786"/>
    <lineage>
        <taxon>Bacteria</taxon>
        <taxon>Bacillati</taxon>
        <taxon>Actinomycetota</taxon>
        <taxon>Actinomycetes</taxon>
        <taxon>Propionibacteriales</taxon>
        <taxon>Propionibacteriaceae</taxon>
        <taxon>Microlunatus</taxon>
    </lineage>
</organism>
<feature type="compositionally biased region" description="Pro residues" evidence="1">
    <location>
        <begin position="122"/>
        <end position="134"/>
    </location>
</feature>
<evidence type="ECO:0000313" key="4">
    <source>
        <dbReference type="EMBL" id="GAA3707330.1"/>
    </source>
</evidence>
<feature type="region of interest" description="Disordered" evidence="1">
    <location>
        <begin position="100"/>
        <end position="140"/>
    </location>
</feature>
<dbReference type="EMBL" id="BAAAYX010000011">
    <property type="protein sequence ID" value="GAA3707330.1"/>
    <property type="molecule type" value="Genomic_DNA"/>
</dbReference>
<accession>A0ABP7DS98</accession>